<dbReference type="Pfam" id="PF20254">
    <property type="entry name" value="DMFA2_C"/>
    <property type="match status" value="1"/>
</dbReference>
<feature type="region of interest" description="Disordered" evidence="1">
    <location>
        <begin position="1"/>
        <end position="23"/>
    </location>
</feature>
<comment type="caution">
    <text evidence="3">The sequence shown here is derived from an EMBL/GenBank/DDBJ whole genome shotgun (WGS) entry which is preliminary data.</text>
</comment>
<feature type="domain" description="N,N-dimethylformamidase beta subunit-like C-terminal" evidence="2">
    <location>
        <begin position="70"/>
        <end position="526"/>
    </location>
</feature>
<name>A0A918GCG8_9ACTN</name>
<accession>A0A918GCG8</accession>
<dbReference type="RefSeq" id="WP_190154134.1">
    <property type="nucleotide sequence ID" value="NZ_BMTL01000056.1"/>
</dbReference>
<organism evidence="3 4">
    <name type="scientific">Streptomyces humidus</name>
    <dbReference type="NCBI Taxonomy" id="52259"/>
    <lineage>
        <taxon>Bacteria</taxon>
        <taxon>Bacillati</taxon>
        <taxon>Actinomycetota</taxon>
        <taxon>Actinomycetes</taxon>
        <taxon>Kitasatosporales</taxon>
        <taxon>Streptomycetaceae</taxon>
        <taxon>Streptomyces</taxon>
    </lineage>
</organism>
<dbReference type="InterPro" id="IPR046540">
    <property type="entry name" value="DMFA2_C"/>
</dbReference>
<dbReference type="Proteomes" id="UP000606194">
    <property type="component" value="Unassembled WGS sequence"/>
</dbReference>
<evidence type="ECO:0000259" key="2">
    <source>
        <dbReference type="Pfam" id="PF20254"/>
    </source>
</evidence>
<reference evidence="3" key="1">
    <citation type="journal article" date="2014" name="Int. J. Syst. Evol. Microbiol.">
        <title>Complete genome sequence of Corynebacterium casei LMG S-19264T (=DSM 44701T), isolated from a smear-ripened cheese.</title>
        <authorList>
            <consortium name="US DOE Joint Genome Institute (JGI-PGF)"/>
            <person name="Walter F."/>
            <person name="Albersmeier A."/>
            <person name="Kalinowski J."/>
            <person name="Ruckert C."/>
        </authorList>
    </citation>
    <scope>NUCLEOTIDE SEQUENCE</scope>
    <source>
        <strain evidence="3">JCM 4386</strain>
    </source>
</reference>
<reference evidence="3" key="2">
    <citation type="submission" date="2020-09" db="EMBL/GenBank/DDBJ databases">
        <authorList>
            <person name="Sun Q."/>
            <person name="Ohkuma M."/>
        </authorList>
    </citation>
    <scope>NUCLEOTIDE SEQUENCE</scope>
    <source>
        <strain evidence="3">JCM 4386</strain>
    </source>
</reference>
<evidence type="ECO:0000256" key="1">
    <source>
        <dbReference type="SAM" id="MobiDB-lite"/>
    </source>
</evidence>
<feature type="region of interest" description="Disordered" evidence="1">
    <location>
        <begin position="198"/>
        <end position="218"/>
    </location>
</feature>
<evidence type="ECO:0000313" key="3">
    <source>
        <dbReference type="EMBL" id="GGS28513.1"/>
    </source>
</evidence>
<evidence type="ECO:0000313" key="4">
    <source>
        <dbReference type="Proteomes" id="UP000606194"/>
    </source>
</evidence>
<proteinExistence type="predicted"/>
<gene>
    <name evidence="3" type="ORF">GCM10010269_79050</name>
</gene>
<keyword evidence="4" id="KW-1185">Reference proteome</keyword>
<protein>
    <recommendedName>
        <fullName evidence="2">N,N-dimethylformamidase beta subunit-like C-terminal domain-containing protein</fullName>
    </recommendedName>
</protein>
<dbReference type="AlphaFoldDB" id="A0A918GCG8"/>
<sequence>MNDHPTPGHPAADYAWSRSGGLTEKPGAVPGTTELWLYADEFSYLPGGEVALHVHTTAHSYDLEILRDGAEPVTVAQYEGLPGKAHATPPDAYEKGCGWPVSLTVPVAQDWLSGFYLVVARTRDKRGRTVEAEGFFVVRAPEDRRAPMALIHTTGTLLAYNDWGGANHYRGLPDGHLNDVPSPVVSRLRPVARGMLRKPDSAPRNIHTDTPPPGWTPRHPPYEWAAAAGYSRHHADAFWATYERPFTVWAEGGGYRFDHLTQHDLHADPAVLDGYRCAVIVGHDEYWTWEMRDAVDRFTANGGHLARFAGNFVWQTRLQDGDREGDTQQVCHKVPQDDPLYGTDRQDRTTTAWDWEPIGRPSGTTMGLSGMKGGYNRYGSAMPRSTGGYTVYRPEHWSLAGTDLYYGDTFGSAPVCVAAFEVDGADYTFRHGLPYPTGADGTPAHLEIIAMAPAVSGGEDRWSGRVPIGAPAHEVAGLIELMYDGNPPEHLRHQGYGAAMVACFQQGENGGTVFNSGSTEWVSGLIHRDPFTETITRNVLDRFTAVQPRQ</sequence>
<dbReference type="EMBL" id="BMTL01000056">
    <property type="protein sequence ID" value="GGS28513.1"/>
    <property type="molecule type" value="Genomic_DNA"/>
</dbReference>